<gene>
    <name evidence="4" type="ORF">BJ959_001619</name>
</gene>
<feature type="transmembrane region" description="Helical" evidence="2">
    <location>
        <begin position="191"/>
        <end position="209"/>
    </location>
</feature>
<feature type="transmembrane region" description="Helical" evidence="2">
    <location>
        <begin position="96"/>
        <end position="119"/>
    </location>
</feature>
<feature type="domain" description="Acyltransferase 3" evidence="3">
    <location>
        <begin position="9"/>
        <end position="342"/>
    </location>
</feature>
<feature type="transmembrane region" description="Helical" evidence="2">
    <location>
        <begin position="249"/>
        <end position="266"/>
    </location>
</feature>
<proteinExistence type="predicted"/>
<evidence type="ECO:0000256" key="1">
    <source>
        <dbReference type="SAM" id="MobiDB-lite"/>
    </source>
</evidence>
<dbReference type="RefSeq" id="WP_153982119.1">
    <property type="nucleotide sequence ID" value="NZ_BAAANZ010000004.1"/>
</dbReference>
<keyword evidence="2" id="KW-0812">Transmembrane</keyword>
<dbReference type="Proteomes" id="UP000552883">
    <property type="component" value="Unassembled WGS sequence"/>
</dbReference>
<organism evidence="4 5">
    <name type="scientific">Microcella frigidaquae</name>
    <dbReference type="NCBI Taxonomy" id="424758"/>
    <lineage>
        <taxon>Bacteria</taxon>
        <taxon>Bacillati</taxon>
        <taxon>Actinomycetota</taxon>
        <taxon>Actinomycetes</taxon>
        <taxon>Micrococcales</taxon>
        <taxon>Microbacteriaceae</taxon>
        <taxon>Microcella</taxon>
    </lineage>
</organism>
<reference evidence="4 5" key="1">
    <citation type="submission" date="2020-08" db="EMBL/GenBank/DDBJ databases">
        <title>Sequencing the genomes of 1000 actinobacteria strains.</title>
        <authorList>
            <person name="Klenk H.-P."/>
        </authorList>
    </citation>
    <scope>NUCLEOTIDE SEQUENCE [LARGE SCALE GENOMIC DNA]</scope>
    <source>
        <strain evidence="4 5">DSM 23889</strain>
    </source>
</reference>
<name>A0A840X6F8_9MICO</name>
<comment type="caution">
    <text evidence="4">The sequence shown here is derived from an EMBL/GenBank/DDBJ whole genome shotgun (WGS) entry which is preliminary data.</text>
</comment>
<keyword evidence="2" id="KW-1133">Transmembrane helix</keyword>
<dbReference type="InterPro" id="IPR002656">
    <property type="entry name" value="Acyl_transf_3_dom"/>
</dbReference>
<dbReference type="OrthoDB" id="8206682at2"/>
<feature type="region of interest" description="Disordered" evidence="1">
    <location>
        <begin position="431"/>
        <end position="460"/>
    </location>
</feature>
<feature type="transmembrane region" description="Helical" evidence="2">
    <location>
        <begin position="407"/>
        <end position="423"/>
    </location>
</feature>
<keyword evidence="5" id="KW-1185">Reference proteome</keyword>
<protein>
    <submittedName>
        <fullName evidence="4">Peptidoglycan/LPS O-acetylase OafA/YrhL</fullName>
    </submittedName>
</protein>
<feature type="transmembrane region" description="Helical" evidence="2">
    <location>
        <begin position="52"/>
        <end position="75"/>
    </location>
</feature>
<accession>A0A840X6F8</accession>
<evidence type="ECO:0000259" key="3">
    <source>
        <dbReference type="Pfam" id="PF01757"/>
    </source>
</evidence>
<dbReference type="Pfam" id="PF01757">
    <property type="entry name" value="Acyl_transf_3"/>
    <property type="match status" value="1"/>
</dbReference>
<feature type="transmembrane region" description="Helical" evidence="2">
    <location>
        <begin position="216"/>
        <end position="237"/>
    </location>
</feature>
<feature type="transmembrane region" description="Helical" evidence="2">
    <location>
        <begin position="131"/>
        <end position="151"/>
    </location>
</feature>
<dbReference type="GO" id="GO:0016747">
    <property type="term" value="F:acyltransferase activity, transferring groups other than amino-acyl groups"/>
    <property type="evidence" value="ECO:0007669"/>
    <property type="project" value="InterPro"/>
</dbReference>
<sequence length="460" mass="49086">MGSTARDRAVDLTRAACLVVVVGLHVMMAGITVESGGLAITNSLDGHPIFAWSTWLVQVMPLFFVMGGFSSLLAWRRQRGRGVTGSEYVRDRVARLARPALLPLGLVGITLAILGLVGLPDDVLGDVGFRIGQPLWFLAVYLGCSGLVPLMARLHERAPWATLLTLLGAVMIVDTIALLTVQPLIGALNLAFVWLLIQQLGFCLADGWFDWRRRWMLALAGLAAFGGLLFLTTVVGYSTDMYDNLNPPTAALLVLGVGQTLLFAWLRPWLARLAERPTLAGLSDAINRNAMQIYLWHVPVIVLVAVVLVVAGAPFPEPLSAGWWQSRPPFLIAVALMLIPIVIGVAWLDRRDEARAARAAEAASAAASARGEAPAEPAGLGPWMAALKVILGIAGVVTLLIAGFTPAYGAAIGVTLLLLAVLLRSPRRRERPHPAPLLTSGHEPADAATAAERPVDADRA</sequence>
<dbReference type="AlphaFoldDB" id="A0A840X6F8"/>
<dbReference type="EMBL" id="JACHBS010000001">
    <property type="protein sequence ID" value="MBB5618123.1"/>
    <property type="molecule type" value="Genomic_DNA"/>
</dbReference>
<keyword evidence="2" id="KW-0472">Membrane</keyword>
<evidence type="ECO:0000313" key="4">
    <source>
        <dbReference type="EMBL" id="MBB5618123.1"/>
    </source>
</evidence>
<feature type="transmembrane region" description="Helical" evidence="2">
    <location>
        <begin position="163"/>
        <end position="185"/>
    </location>
</feature>
<evidence type="ECO:0000256" key="2">
    <source>
        <dbReference type="SAM" id="Phobius"/>
    </source>
</evidence>
<evidence type="ECO:0000313" key="5">
    <source>
        <dbReference type="Proteomes" id="UP000552883"/>
    </source>
</evidence>
<feature type="transmembrane region" description="Helical" evidence="2">
    <location>
        <begin position="293"/>
        <end position="315"/>
    </location>
</feature>
<feature type="transmembrane region" description="Helical" evidence="2">
    <location>
        <begin position="330"/>
        <end position="348"/>
    </location>
</feature>
<feature type="transmembrane region" description="Helical" evidence="2">
    <location>
        <begin position="380"/>
        <end position="401"/>
    </location>
</feature>
<feature type="transmembrane region" description="Helical" evidence="2">
    <location>
        <begin position="12"/>
        <end position="32"/>
    </location>
</feature>